<keyword evidence="3" id="KW-1185">Reference proteome</keyword>
<evidence type="ECO:0000313" key="3">
    <source>
        <dbReference type="Proteomes" id="UP000023541"/>
    </source>
</evidence>
<feature type="domain" description="RiboL-PSP-HEPN" evidence="1">
    <location>
        <begin position="7"/>
        <end position="172"/>
    </location>
</feature>
<dbReference type="Proteomes" id="UP000023541">
    <property type="component" value="Unassembled WGS sequence"/>
</dbReference>
<accession>A0A023BQL3</accession>
<dbReference type="Pfam" id="PF18735">
    <property type="entry name" value="HEPN_RiboL-PSP"/>
    <property type="match status" value="1"/>
</dbReference>
<dbReference type="AlphaFoldDB" id="A0A023BQL3"/>
<evidence type="ECO:0000313" key="2">
    <source>
        <dbReference type="EMBL" id="EZH72360.1"/>
    </source>
</evidence>
<dbReference type="eggNOG" id="ENOG5032R5G">
    <property type="taxonomic scope" value="Bacteria"/>
</dbReference>
<gene>
    <name evidence="2" type="ORF">ATO12_23195</name>
</gene>
<evidence type="ECO:0000259" key="1">
    <source>
        <dbReference type="Pfam" id="PF18735"/>
    </source>
</evidence>
<comment type="caution">
    <text evidence="2">The sequence shown here is derived from an EMBL/GenBank/DDBJ whole genome shotgun (WGS) entry which is preliminary data.</text>
</comment>
<dbReference type="InterPro" id="IPR041519">
    <property type="entry name" value="HEPN_RiboL-PSP"/>
</dbReference>
<dbReference type="EMBL" id="AQRA01000008">
    <property type="protein sequence ID" value="EZH72360.1"/>
    <property type="molecule type" value="Genomic_DNA"/>
</dbReference>
<proteinExistence type="predicted"/>
<dbReference type="RefSeq" id="WP_034245214.1">
    <property type="nucleotide sequence ID" value="NZ_AQRA01000008.1"/>
</dbReference>
<reference evidence="2 3" key="1">
    <citation type="submission" date="2014-04" db="EMBL/GenBank/DDBJ databases">
        <title>Aquimarina sp. 22II-S11-z7 Genome Sequencing.</title>
        <authorList>
            <person name="Lai Q."/>
        </authorList>
    </citation>
    <scope>NUCLEOTIDE SEQUENCE [LARGE SCALE GENOMIC DNA]</scope>
    <source>
        <strain evidence="2 3">22II-S11-z7</strain>
    </source>
</reference>
<sequence length="173" mass="20310">MSDIIDRIYTNNSDLIKYLDDAKEPSYRIEAELNFKKGLLLSIASLFENKITILLTNFITKKTNSNDLVISFFNNKAIKRQYHTLFSWDSANANSFFGLFGNNFKNKMKERVRTEEKLDRAIKSFLELGNLRNQLVHKNFAEFSIDKTAKEIYDKFYEAKYFISELRSELENG</sequence>
<dbReference type="STRING" id="1317122.ATO12_23195"/>
<name>A0A023BQL3_9FLAO</name>
<organism evidence="2 3">
    <name type="scientific">Aquimarina atlantica</name>
    <dbReference type="NCBI Taxonomy" id="1317122"/>
    <lineage>
        <taxon>Bacteria</taxon>
        <taxon>Pseudomonadati</taxon>
        <taxon>Bacteroidota</taxon>
        <taxon>Flavobacteriia</taxon>
        <taxon>Flavobacteriales</taxon>
        <taxon>Flavobacteriaceae</taxon>
        <taxon>Aquimarina</taxon>
    </lineage>
</organism>
<protein>
    <recommendedName>
        <fullName evidence="1">RiboL-PSP-HEPN domain-containing protein</fullName>
    </recommendedName>
</protein>
<dbReference type="OrthoDB" id="9770340at2"/>